<sequence>MTDRPALFLERRSYRRRRLTDMIRALPVVGALLWAVPLLWPLEGEGTVRTSDAIIYIFSVWAGLIVVSALLTRLMPRGEGRTDDGQDGA</sequence>
<dbReference type="STRING" id="569882.SAMN04490248_10255"/>
<dbReference type="RefSeq" id="WP_093115004.1">
    <property type="nucleotide sequence ID" value="NZ_FODS01000002.1"/>
</dbReference>
<reference evidence="2 3" key="1">
    <citation type="submission" date="2016-10" db="EMBL/GenBank/DDBJ databases">
        <authorList>
            <person name="de Groot N.N."/>
        </authorList>
    </citation>
    <scope>NUCLEOTIDE SEQUENCE [LARGE SCALE GENOMIC DNA]</scope>
    <source>
        <strain evidence="2 3">DSM 27842</strain>
    </source>
</reference>
<keyword evidence="1" id="KW-1133">Transmembrane helix</keyword>
<evidence type="ECO:0000313" key="3">
    <source>
        <dbReference type="Proteomes" id="UP000198893"/>
    </source>
</evidence>
<name>A0A1H8MF89_9RHOB</name>
<feature type="transmembrane region" description="Helical" evidence="1">
    <location>
        <begin position="53"/>
        <end position="71"/>
    </location>
</feature>
<keyword evidence="1" id="KW-0472">Membrane</keyword>
<protein>
    <submittedName>
        <fullName evidence="2">Uncharacterized protein</fullName>
    </submittedName>
</protein>
<evidence type="ECO:0000313" key="2">
    <source>
        <dbReference type="EMBL" id="SEO15940.1"/>
    </source>
</evidence>
<dbReference type="AlphaFoldDB" id="A0A1H8MF89"/>
<keyword evidence="1" id="KW-0812">Transmembrane</keyword>
<gene>
    <name evidence="2" type="ORF">SAMN04490248_10255</name>
</gene>
<dbReference type="Proteomes" id="UP000198893">
    <property type="component" value="Unassembled WGS sequence"/>
</dbReference>
<keyword evidence="3" id="KW-1185">Reference proteome</keyword>
<feature type="transmembrane region" description="Helical" evidence="1">
    <location>
        <begin position="21"/>
        <end position="41"/>
    </location>
</feature>
<evidence type="ECO:0000256" key="1">
    <source>
        <dbReference type="SAM" id="Phobius"/>
    </source>
</evidence>
<dbReference type="EMBL" id="FODS01000002">
    <property type="protein sequence ID" value="SEO15940.1"/>
    <property type="molecule type" value="Genomic_DNA"/>
</dbReference>
<accession>A0A1H8MF89</accession>
<dbReference type="OrthoDB" id="7871801at2"/>
<organism evidence="2 3">
    <name type="scientific">Salinihabitans flavidus</name>
    <dbReference type="NCBI Taxonomy" id="569882"/>
    <lineage>
        <taxon>Bacteria</taxon>
        <taxon>Pseudomonadati</taxon>
        <taxon>Pseudomonadota</taxon>
        <taxon>Alphaproteobacteria</taxon>
        <taxon>Rhodobacterales</taxon>
        <taxon>Roseobacteraceae</taxon>
        <taxon>Salinihabitans</taxon>
    </lineage>
</organism>
<proteinExistence type="predicted"/>